<dbReference type="STRING" id="1817832.A3J48_02430"/>
<comment type="similarity">
    <text evidence="1 2">Belongs to the UPF0102 family.</text>
</comment>
<accession>A0A1F5P8Q4</accession>
<dbReference type="InterPro" id="IPR011335">
    <property type="entry name" value="Restrct_endonuc-II-like"/>
</dbReference>
<organism evidence="3 4">
    <name type="scientific">Candidatus Doudnabacteria bacterium RIFCSPHIGHO2_02_FULL_46_11</name>
    <dbReference type="NCBI Taxonomy" id="1817832"/>
    <lineage>
        <taxon>Bacteria</taxon>
        <taxon>Candidatus Doudnaibacteriota</taxon>
    </lineage>
</organism>
<evidence type="ECO:0000256" key="1">
    <source>
        <dbReference type="ARBA" id="ARBA00006738"/>
    </source>
</evidence>
<dbReference type="PANTHER" id="PTHR34039">
    <property type="entry name" value="UPF0102 PROTEIN YRAN"/>
    <property type="match status" value="1"/>
</dbReference>
<comment type="caution">
    <text evidence="3">The sequence shown here is derived from an EMBL/GenBank/DDBJ whole genome shotgun (WGS) entry which is preliminary data.</text>
</comment>
<dbReference type="Gene3D" id="3.40.1350.10">
    <property type="match status" value="1"/>
</dbReference>
<dbReference type="EMBL" id="MFES01000003">
    <property type="protein sequence ID" value="OGE86331.1"/>
    <property type="molecule type" value="Genomic_DNA"/>
</dbReference>
<dbReference type="GO" id="GO:0003676">
    <property type="term" value="F:nucleic acid binding"/>
    <property type="evidence" value="ECO:0007669"/>
    <property type="project" value="InterPro"/>
</dbReference>
<dbReference type="Proteomes" id="UP000176786">
    <property type="component" value="Unassembled WGS sequence"/>
</dbReference>
<evidence type="ECO:0000313" key="4">
    <source>
        <dbReference type="Proteomes" id="UP000176786"/>
    </source>
</evidence>
<dbReference type="InterPro" id="IPR011856">
    <property type="entry name" value="tRNA_endonuc-like_dom_sf"/>
</dbReference>
<sequence>MPTSKKEFGDWGERLVAEEYKKKGFKIVGQKVLVMGYKQLGEIDLIAAKAKQLVFVEVKARENEEFMPAVEAVGFKKQQRLLKAIKGFIANNAKYQDYLMRIDVALVISPLDGKFQSVNIIEDAIQDNY</sequence>
<dbReference type="HAMAP" id="MF_00048">
    <property type="entry name" value="UPF0102"/>
    <property type="match status" value="1"/>
</dbReference>
<dbReference type="AlphaFoldDB" id="A0A1F5P8Q4"/>
<protein>
    <recommendedName>
        <fullName evidence="2">UPF0102 protein A3J48_02430</fullName>
    </recommendedName>
</protein>
<dbReference type="InterPro" id="IPR003509">
    <property type="entry name" value="UPF0102_YraN-like"/>
</dbReference>
<reference evidence="3 4" key="1">
    <citation type="journal article" date="2016" name="Nat. Commun.">
        <title>Thousands of microbial genomes shed light on interconnected biogeochemical processes in an aquifer system.</title>
        <authorList>
            <person name="Anantharaman K."/>
            <person name="Brown C.T."/>
            <person name="Hug L.A."/>
            <person name="Sharon I."/>
            <person name="Castelle C.J."/>
            <person name="Probst A.J."/>
            <person name="Thomas B.C."/>
            <person name="Singh A."/>
            <person name="Wilkins M.J."/>
            <person name="Karaoz U."/>
            <person name="Brodie E.L."/>
            <person name="Williams K.H."/>
            <person name="Hubbard S.S."/>
            <person name="Banfield J.F."/>
        </authorList>
    </citation>
    <scope>NUCLEOTIDE SEQUENCE [LARGE SCALE GENOMIC DNA]</scope>
</reference>
<gene>
    <name evidence="3" type="ORF">A3J48_02430</name>
</gene>
<evidence type="ECO:0000256" key="2">
    <source>
        <dbReference type="HAMAP-Rule" id="MF_00048"/>
    </source>
</evidence>
<dbReference type="PANTHER" id="PTHR34039:SF1">
    <property type="entry name" value="UPF0102 PROTEIN YRAN"/>
    <property type="match status" value="1"/>
</dbReference>
<dbReference type="SUPFAM" id="SSF52980">
    <property type="entry name" value="Restriction endonuclease-like"/>
    <property type="match status" value="1"/>
</dbReference>
<dbReference type="Pfam" id="PF02021">
    <property type="entry name" value="UPF0102"/>
    <property type="match status" value="1"/>
</dbReference>
<proteinExistence type="inferred from homology"/>
<evidence type="ECO:0000313" key="3">
    <source>
        <dbReference type="EMBL" id="OGE86331.1"/>
    </source>
</evidence>
<name>A0A1F5P8Q4_9BACT</name>